<dbReference type="EMBL" id="MLJW01000069">
    <property type="protein sequence ID" value="OIR03127.1"/>
    <property type="molecule type" value="Genomic_DNA"/>
</dbReference>
<keyword evidence="2" id="KW-0378">Hydrolase</keyword>
<dbReference type="PROSITE" id="PS51832">
    <property type="entry name" value="HD_GYP"/>
    <property type="match status" value="2"/>
</dbReference>
<sequence length="420" mass="46768">MNILSSELKIKLFDMVLCFSRALDLLHPEIADHHLRVAYIACCIAETMGFAADEIQNVLIAGALHDAGAASSATRLRLLDYALGNYRLDGSKIQEDIHEHAFKGSELIKDFPPFSQAASAIRFHHVEWNFGRGREFAGVPVPLTASILYLADRVAVMPMKDGNILEQAAEIRRAVGTDTGRWFMPEVAAAFQEASAPESFWLDVTYPHKEAIIVDRFGAHEIELNLDALHELAKMFRKVIDYRSPFTATHSSGVAAVAEVLGQHLGFSSADSKLLRIAGYLHDIGKLAVPSEILNKPGNLTEAEMLVVKQHPYYTFRILSTVPGLETINTLASLHHERLDRRGYPFRSREIPLGSRIIAVADIFTAITEDRPYRRGMDRARSFEVMDQMVLDGAIDGGVAAALQQNYDAFERVRNLSQER</sequence>
<dbReference type="InterPro" id="IPR006674">
    <property type="entry name" value="HD_domain"/>
</dbReference>
<reference evidence="2" key="1">
    <citation type="submission" date="2016-10" db="EMBL/GenBank/DDBJ databases">
        <title>Sequence of Gallionella enrichment culture.</title>
        <authorList>
            <person name="Poehlein A."/>
            <person name="Muehling M."/>
            <person name="Daniel R."/>
        </authorList>
    </citation>
    <scope>NUCLEOTIDE SEQUENCE</scope>
</reference>
<dbReference type="PANTHER" id="PTHR43155">
    <property type="entry name" value="CYCLIC DI-GMP PHOSPHODIESTERASE PA4108-RELATED"/>
    <property type="match status" value="1"/>
</dbReference>
<proteinExistence type="predicted"/>
<feature type="domain" description="HD-GYP" evidence="1">
    <location>
        <begin position="225"/>
        <end position="419"/>
    </location>
</feature>
<evidence type="ECO:0000259" key="1">
    <source>
        <dbReference type="PROSITE" id="PS51832"/>
    </source>
</evidence>
<comment type="caution">
    <text evidence="2">The sequence shown here is derived from an EMBL/GenBank/DDBJ whole genome shotgun (WGS) entry which is preliminary data.</text>
</comment>
<feature type="domain" description="HD-GYP" evidence="1">
    <location>
        <begin position="8"/>
        <end position="207"/>
    </location>
</feature>
<dbReference type="PANTHER" id="PTHR43155:SF1">
    <property type="entry name" value="3'3'-CGAMP-SPECIFIC PHOSPHODIESTERASE 1"/>
    <property type="match status" value="1"/>
</dbReference>
<dbReference type="InterPro" id="IPR037522">
    <property type="entry name" value="HD_GYP_dom"/>
</dbReference>
<dbReference type="EC" id="3.1.4.52" evidence="2"/>
<dbReference type="Pfam" id="PF13487">
    <property type="entry name" value="HD_5"/>
    <property type="match status" value="1"/>
</dbReference>
<organism evidence="2">
    <name type="scientific">mine drainage metagenome</name>
    <dbReference type="NCBI Taxonomy" id="410659"/>
    <lineage>
        <taxon>unclassified sequences</taxon>
        <taxon>metagenomes</taxon>
        <taxon>ecological metagenomes</taxon>
    </lineage>
</organism>
<dbReference type="InterPro" id="IPR003607">
    <property type="entry name" value="HD/PDEase_dom"/>
</dbReference>
<dbReference type="SUPFAM" id="SSF109604">
    <property type="entry name" value="HD-domain/PDEase-like"/>
    <property type="match status" value="2"/>
</dbReference>
<dbReference type="AlphaFoldDB" id="A0A1J5S4D0"/>
<accession>A0A1J5S4D0</accession>
<dbReference type="Pfam" id="PF01966">
    <property type="entry name" value="HD"/>
    <property type="match status" value="1"/>
</dbReference>
<dbReference type="Gene3D" id="1.10.3210.10">
    <property type="entry name" value="Hypothetical protein af1432"/>
    <property type="match status" value="2"/>
</dbReference>
<name>A0A1J5S4D0_9ZZZZ</name>
<evidence type="ECO:0000313" key="2">
    <source>
        <dbReference type="EMBL" id="OIR03127.1"/>
    </source>
</evidence>
<dbReference type="SMART" id="SM00471">
    <property type="entry name" value="HDc"/>
    <property type="match status" value="2"/>
</dbReference>
<dbReference type="CDD" id="cd00077">
    <property type="entry name" value="HDc"/>
    <property type="match status" value="2"/>
</dbReference>
<protein>
    <submittedName>
        <fullName evidence="2">Cyclic di-GMP phosphodiesterase response regulator RpfG</fullName>
        <ecNumber evidence="2">3.1.4.52</ecNumber>
    </submittedName>
</protein>
<gene>
    <name evidence="2" type="primary">rpfG_39</name>
    <name evidence="2" type="ORF">GALL_149050</name>
</gene>
<dbReference type="GO" id="GO:0071111">
    <property type="term" value="F:cyclic-guanylate-specific phosphodiesterase activity"/>
    <property type="evidence" value="ECO:0007669"/>
    <property type="project" value="UniProtKB-EC"/>
</dbReference>